<dbReference type="CDD" id="cd00761">
    <property type="entry name" value="Glyco_tranf_GTA_type"/>
    <property type="match status" value="1"/>
</dbReference>
<gene>
    <name evidence="2" type="ORF">ST44_03330</name>
</gene>
<feature type="domain" description="Glycosyltransferase 2-like" evidence="1">
    <location>
        <begin position="5"/>
        <end position="174"/>
    </location>
</feature>
<dbReference type="Gene3D" id="3.90.550.10">
    <property type="entry name" value="Spore Coat Polysaccharide Biosynthesis Protein SpsA, Chain A"/>
    <property type="match status" value="1"/>
</dbReference>
<accession>A0A0D0IVR7</accession>
<dbReference type="RefSeq" id="WP_042518086.1">
    <property type="nucleotide sequence ID" value="NZ_JXQK01000040.1"/>
</dbReference>
<protein>
    <recommendedName>
        <fullName evidence="1">Glycosyltransferase 2-like domain-containing protein</fullName>
    </recommendedName>
</protein>
<evidence type="ECO:0000313" key="3">
    <source>
        <dbReference type="Proteomes" id="UP000032046"/>
    </source>
</evidence>
<proteinExistence type="predicted"/>
<sequence>MTKVSIYMPVYNGSEYLERSIGSVISQTFADWELIALDDESTDDSRAILDGLARRDNRIRVFSKHNDGKGNTARNLAMMEKWAQGEYFFYMSQDDRIDADLLEKAVGEAEKRSLDIVIPDMLLEYADGTTSAVQGSYPPDGDHSLVFSGKEAFYRSIDFSIHGFALINRRLIDEDRQDTNHYDSDEYNTRLQFLAAGRVGFCDSTFYYYQGNENAITKRFSIRWFQRLDTAVMIDKLFSDTFHDHKSFPKLKSWLMAIYITLSVSYMREWANISPDERKAVIAHFRGFERNIKFGGYRMAVLRRLSPLERCFAVWYFFFGTCRNMKSLFRIYKGK</sequence>
<reference evidence="2 3" key="1">
    <citation type="submission" date="2015-01" db="EMBL/GenBank/DDBJ databases">
        <title>Comparative genomics of non-oral Prevotella species.</title>
        <authorList>
            <person name="Accetto T."/>
            <person name="Nograsek B."/>
            <person name="Avgustin G."/>
        </authorList>
    </citation>
    <scope>NUCLEOTIDE SEQUENCE [LARGE SCALE GENOMIC DNA]</scope>
    <source>
        <strain evidence="2 3">P5-119</strain>
    </source>
</reference>
<dbReference type="InterPro" id="IPR001173">
    <property type="entry name" value="Glyco_trans_2-like"/>
</dbReference>
<keyword evidence="3" id="KW-1185">Reference proteome</keyword>
<organism evidence="2 3">
    <name type="scientific">Prevotella pectinovora</name>
    <dbReference type="NCBI Taxonomy" id="1602169"/>
    <lineage>
        <taxon>Bacteria</taxon>
        <taxon>Pseudomonadati</taxon>
        <taxon>Bacteroidota</taxon>
        <taxon>Bacteroidia</taxon>
        <taxon>Bacteroidales</taxon>
        <taxon>Prevotellaceae</taxon>
        <taxon>Prevotella</taxon>
    </lineage>
</organism>
<comment type="caution">
    <text evidence="2">The sequence shown here is derived from an EMBL/GenBank/DDBJ whole genome shotgun (WGS) entry which is preliminary data.</text>
</comment>
<dbReference type="PANTHER" id="PTHR22916:SF56">
    <property type="entry name" value="GLYCOSYL TRANSFERASE"/>
    <property type="match status" value="1"/>
</dbReference>
<dbReference type="EMBL" id="JXQK01000040">
    <property type="protein sequence ID" value="KIP63606.1"/>
    <property type="molecule type" value="Genomic_DNA"/>
</dbReference>
<dbReference type="Pfam" id="PF00535">
    <property type="entry name" value="Glycos_transf_2"/>
    <property type="match status" value="1"/>
</dbReference>
<dbReference type="PANTHER" id="PTHR22916">
    <property type="entry name" value="GLYCOSYLTRANSFERASE"/>
    <property type="match status" value="1"/>
</dbReference>
<dbReference type="SUPFAM" id="SSF53448">
    <property type="entry name" value="Nucleotide-diphospho-sugar transferases"/>
    <property type="match status" value="1"/>
</dbReference>
<dbReference type="STRING" id="1602171.ST44_03330"/>
<dbReference type="Proteomes" id="UP000032046">
    <property type="component" value="Unassembled WGS sequence"/>
</dbReference>
<evidence type="ECO:0000259" key="1">
    <source>
        <dbReference type="Pfam" id="PF00535"/>
    </source>
</evidence>
<dbReference type="AlphaFoldDB" id="A0A0D0IVR7"/>
<dbReference type="GO" id="GO:0016758">
    <property type="term" value="F:hexosyltransferase activity"/>
    <property type="evidence" value="ECO:0007669"/>
    <property type="project" value="UniProtKB-ARBA"/>
</dbReference>
<dbReference type="InterPro" id="IPR029044">
    <property type="entry name" value="Nucleotide-diphossugar_trans"/>
</dbReference>
<evidence type="ECO:0000313" key="2">
    <source>
        <dbReference type="EMBL" id="KIP63606.1"/>
    </source>
</evidence>
<name>A0A0D0IVR7_9BACT</name>